<keyword evidence="3" id="KW-1185">Reference proteome</keyword>
<reference evidence="2 3" key="1">
    <citation type="submission" date="2017-12" db="EMBL/GenBank/DDBJ databases">
        <title>Anaerobic carbon monoxide metabolism by Pleomorphomonas carboxyditropha sp. nov., a new mesophilic hydrogenogenic carboxidotroph.</title>
        <authorList>
            <person name="Esquivel-Elizondo S."/>
            <person name="Krajmalnik-Brown R."/>
        </authorList>
    </citation>
    <scope>NUCLEOTIDE SEQUENCE [LARGE SCALE GENOMIC DNA]</scope>
    <source>
        <strain evidence="2 3">R5-392</strain>
    </source>
</reference>
<sequence>MSGPLPPADIDRREPAIRYLAAGMLLHRFHKAAFDPIFYDPTDAGRFNAPEGSYGVFYAAETVDGAFAEVFLRSPGQTTLGLDFIEARAYVRLKATRDLRLVELHGPGLSRLGATAEVTHSGLPYTAAQAWSKAIHAHPWNFDGIAYRSRHDDAEICYAIFDRASSAVIEDSRVPNLDVDWFWKLMDKYKLGVA</sequence>
<dbReference type="OrthoDB" id="7257056at2"/>
<dbReference type="RefSeq" id="WP_101290664.1">
    <property type="nucleotide sequence ID" value="NZ_FOUQ01000015.1"/>
</dbReference>
<feature type="domain" description="RES" evidence="1">
    <location>
        <begin position="33"/>
        <end position="171"/>
    </location>
</feature>
<evidence type="ECO:0000313" key="2">
    <source>
        <dbReference type="EMBL" id="PKR87925.1"/>
    </source>
</evidence>
<dbReference type="SMART" id="SM00953">
    <property type="entry name" value="RES"/>
    <property type="match status" value="1"/>
</dbReference>
<dbReference type="EMBL" id="PJNW01000015">
    <property type="protein sequence ID" value="PKR87925.1"/>
    <property type="molecule type" value="Genomic_DNA"/>
</dbReference>
<dbReference type="Proteomes" id="UP000233491">
    <property type="component" value="Unassembled WGS sequence"/>
</dbReference>
<dbReference type="InterPro" id="IPR014914">
    <property type="entry name" value="RES_dom"/>
</dbReference>
<organism evidence="2 3">
    <name type="scientific">Pleomorphomonas diazotrophica</name>
    <dbReference type="NCBI Taxonomy" id="1166257"/>
    <lineage>
        <taxon>Bacteria</taxon>
        <taxon>Pseudomonadati</taxon>
        <taxon>Pseudomonadota</taxon>
        <taxon>Alphaproteobacteria</taxon>
        <taxon>Hyphomicrobiales</taxon>
        <taxon>Pleomorphomonadaceae</taxon>
        <taxon>Pleomorphomonas</taxon>
    </lineage>
</organism>
<evidence type="ECO:0000313" key="3">
    <source>
        <dbReference type="Proteomes" id="UP000233491"/>
    </source>
</evidence>
<proteinExistence type="predicted"/>
<evidence type="ECO:0000259" key="1">
    <source>
        <dbReference type="SMART" id="SM00953"/>
    </source>
</evidence>
<gene>
    <name evidence="2" type="ORF">CXZ10_17525</name>
</gene>
<comment type="caution">
    <text evidence="2">The sequence shown here is derived from an EMBL/GenBank/DDBJ whole genome shotgun (WGS) entry which is preliminary data.</text>
</comment>
<accession>A0A1I4W6J9</accession>
<protein>
    <submittedName>
        <fullName evidence="2">RES domain-containing protein</fullName>
    </submittedName>
</protein>
<dbReference type="Pfam" id="PF08808">
    <property type="entry name" value="RES"/>
    <property type="match status" value="1"/>
</dbReference>
<dbReference type="AlphaFoldDB" id="A0A1I4W6J9"/>
<name>A0A1I4W6J9_9HYPH</name>